<evidence type="ECO:0000256" key="1">
    <source>
        <dbReference type="SAM" id="Coils"/>
    </source>
</evidence>
<dbReference type="InParanoid" id="A0A5N4AZ51"/>
<dbReference type="EMBL" id="VVIM01000002">
    <property type="protein sequence ID" value="KAB0802627.1"/>
    <property type="molecule type" value="Genomic_DNA"/>
</dbReference>
<evidence type="ECO:0000313" key="3">
    <source>
        <dbReference type="Proteomes" id="UP000327044"/>
    </source>
</evidence>
<protein>
    <submittedName>
        <fullName evidence="2">Uncharacterized protein</fullName>
    </submittedName>
</protein>
<dbReference type="Proteomes" id="UP000327044">
    <property type="component" value="Unassembled WGS sequence"/>
</dbReference>
<accession>A0A5N4AZ51</accession>
<dbReference type="Gene3D" id="3.30.70.1820">
    <property type="entry name" value="L1 transposable element, RRM domain"/>
    <property type="match status" value="1"/>
</dbReference>
<dbReference type="PANTHER" id="PTHR11505">
    <property type="entry name" value="L1 TRANSPOSABLE ELEMENT-RELATED"/>
    <property type="match status" value="1"/>
</dbReference>
<keyword evidence="3" id="KW-1185">Reference proteome</keyword>
<comment type="caution">
    <text evidence="2">The sequence shown here is derived from an EMBL/GenBank/DDBJ whole genome shotgun (WGS) entry which is preliminary data.</text>
</comment>
<sequence length="228" mass="26259">MVLTQSQVQDIQGLISNTIQVLCSDSNFLKSIADNVASIVNDNLKKTFEEHRVIINSLKQEVATLKLQQQSLVKENLDLKSEVVDLQQYSRRNCIRIFGIKEQPDEDTDNVLLHLFKSKLNLDIDINCIDRSHRVGKNTGRGRHIIARFVSYRDRNKVFQHKKLLKGSGITITEDLVKSRLGVYKLAQNKFKKENVWTMDGRVFVKFADKKYIIRSQGDLDELLKLTS</sequence>
<dbReference type="AlphaFoldDB" id="A0A5N4AZ51"/>
<dbReference type="InterPro" id="IPR004244">
    <property type="entry name" value="Transposase_22"/>
</dbReference>
<organism evidence="2 3">
    <name type="scientific">Photinus pyralis</name>
    <name type="common">Common eastern firefly</name>
    <name type="synonym">Lampyris pyralis</name>
    <dbReference type="NCBI Taxonomy" id="7054"/>
    <lineage>
        <taxon>Eukaryota</taxon>
        <taxon>Metazoa</taxon>
        <taxon>Ecdysozoa</taxon>
        <taxon>Arthropoda</taxon>
        <taxon>Hexapoda</taxon>
        <taxon>Insecta</taxon>
        <taxon>Pterygota</taxon>
        <taxon>Neoptera</taxon>
        <taxon>Endopterygota</taxon>
        <taxon>Coleoptera</taxon>
        <taxon>Polyphaga</taxon>
        <taxon>Elateriformia</taxon>
        <taxon>Elateroidea</taxon>
        <taxon>Lampyridae</taxon>
        <taxon>Lampyrinae</taxon>
        <taxon>Photinus</taxon>
    </lineage>
</organism>
<feature type="coiled-coil region" evidence="1">
    <location>
        <begin position="41"/>
        <end position="75"/>
    </location>
</feature>
<name>A0A5N4AZ51_PHOPY</name>
<reference evidence="2 3" key="1">
    <citation type="journal article" date="2018" name="Elife">
        <title>Firefly genomes illuminate parallel origins of bioluminescence in beetles.</title>
        <authorList>
            <person name="Fallon T.R."/>
            <person name="Lower S.E."/>
            <person name="Chang C.H."/>
            <person name="Bessho-Uehara M."/>
            <person name="Martin G.J."/>
            <person name="Bewick A.J."/>
            <person name="Behringer M."/>
            <person name="Debat H.J."/>
            <person name="Wong I."/>
            <person name="Day J.C."/>
            <person name="Suvorov A."/>
            <person name="Silva C.J."/>
            <person name="Stanger-Hall K.F."/>
            <person name="Hall D.W."/>
            <person name="Schmitz R.J."/>
            <person name="Nelson D.R."/>
            <person name="Lewis S.M."/>
            <person name="Shigenobu S."/>
            <person name="Bybee S.M."/>
            <person name="Larracuente A.M."/>
            <person name="Oba Y."/>
            <person name="Weng J.K."/>
        </authorList>
    </citation>
    <scope>NUCLEOTIDE SEQUENCE [LARGE SCALE GENOMIC DNA]</scope>
    <source>
        <strain evidence="2">1611_PpyrPB1</strain>
        <tissue evidence="2">Whole body</tissue>
    </source>
</reference>
<keyword evidence="1" id="KW-0175">Coiled coil</keyword>
<proteinExistence type="predicted"/>
<gene>
    <name evidence="2" type="ORF">PPYR_04813</name>
</gene>
<evidence type="ECO:0000313" key="2">
    <source>
        <dbReference type="EMBL" id="KAB0802627.1"/>
    </source>
</evidence>